<keyword evidence="3" id="KW-1185">Reference proteome</keyword>
<accession>A0ABV9YE89</accession>
<feature type="domain" description="PASTA" evidence="1">
    <location>
        <begin position="10"/>
        <end position="76"/>
    </location>
</feature>
<dbReference type="Gene3D" id="3.30.10.20">
    <property type="match status" value="1"/>
</dbReference>
<evidence type="ECO:0000313" key="2">
    <source>
        <dbReference type="EMBL" id="MFC5061100.1"/>
    </source>
</evidence>
<dbReference type="SMART" id="SM00740">
    <property type="entry name" value="PASTA"/>
    <property type="match status" value="1"/>
</dbReference>
<protein>
    <submittedName>
        <fullName evidence="2">PASTA domain-containing protein</fullName>
    </submittedName>
</protein>
<dbReference type="Pfam" id="PF03793">
    <property type="entry name" value="PASTA"/>
    <property type="match status" value="1"/>
</dbReference>
<gene>
    <name evidence="2" type="ORF">ACFPBZ_02690</name>
</gene>
<reference evidence="3" key="1">
    <citation type="journal article" date="2019" name="Int. J. Syst. Evol. Microbiol.">
        <title>The Global Catalogue of Microorganisms (GCM) 10K type strain sequencing project: providing services to taxonomists for standard genome sequencing and annotation.</title>
        <authorList>
            <consortium name="The Broad Institute Genomics Platform"/>
            <consortium name="The Broad Institute Genome Sequencing Center for Infectious Disease"/>
            <person name="Wu L."/>
            <person name="Ma J."/>
        </authorList>
    </citation>
    <scope>NUCLEOTIDE SEQUENCE [LARGE SCALE GENOMIC DNA]</scope>
    <source>
        <strain evidence="3">CGMCC 4.7093</strain>
    </source>
</reference>
<dbReference type="Proteomes" id="UP001595947">
    <property type="component" value="Unassembled WGS sequence"/>
</dbReference>
<name>A0ABV9YE89_9PSEU</name>
<comment type="caution">
    <text evidence="2">The sequence shown here is derived from an EMBL/GenBank/DDBJ whole genome shotgun (WGS) entry which is preliminary data.</text>
</comment>
<evidence type="ECO:0000313" key="3">
    <source>
        <dbReference type="Proteomes" id="UP001595947"/>
    </source>
</evidence>
<evidence type="ECO:0000259" key="1">
    <source>
        <dbReference type="PROSITE" id="PS51178"/>
    </source>
</evidence>
<proteinExistence type="predicted"/>
<dbReference type="CDD" id="cd06577">
    <property type="entry name" value="PASTA_pknB"/>
    <property type="match status" value="1"/>
</dbReference>
<sequence>MSDDTTTMTTTTDVRVPQLTGVPANEAHDRALDAGILAVAENAFHTAAGRAHVGRQEPEAGTPVEKGSIVRIWISSE</sequence>
<dbReference type="EMBL" id="JBHSIV010000002">
    <property type="protein sequence ID" value="MFC5061100.1"/>
    <property type="molecule type" value="Genomic_DNA"/>
</dbReference>
<organism evidence="2 3">
    <name type="scientific">Actinomycetospora atypica</name>
    <dbReference type="NCBI Taxonomy" id="1290095"/>
    <lineage>
        <taxon>Bacteria</taxon>
        <taxon>Bacillati</taxon>
        <taxon>Actinomycetota</taxon>
        <taxon>Actinomycetes</taxon>
        <taxon>Pseudonocardiales</taxon>
        <taxon>Pseudonocardiaceae</taxon>
        <taxon>Actinomycetospora</taxon>
    </lineage>
</organism>
<dbReference type="RefSeq" id="WP_378034455.1">
    <property type="nucleotide sequence ID" value="NZ_JBHSIV010000002.1"/>
</dbReference>
<dbReference type="InterPro" id="IPR005543">
    <property type="entry name" value="PASTA_dom"/>
</dbReference>
<dbReference type="PROSITE" id="PS51178">
    <property type="entry name" value="PASTA"/>
    <property type="match status" value="1"/>
</dbReference>